<keyword evidence="2" id="KW-1185">Reference proteome</keyword>
<gene>
    <name evidence="1" type="ORF">FB466_0967</name>
</gene>
<protein>
    <submittedName>
        <fullName evidence="1">Cof subfamily protein (Haloacid dehalogenase superfamily)/HAD superfamily hydrolase (TIGR01484 family)</fullName>
    </submittedName>
</protein>
<accession>A0A543I6D7</accession>
<dbReference type="GO" id="GO:0000287">
    <property type="term" value="F:magnesium ion binding"/>
    <property type="evidence" value="ECO:0007669"/>
    <property type="project" value="TreeGrafter"/>
</dbReference>
<dbReference type="RefSeq" id="WP_141916227.1">
    <property type="nucleotide sequence ID" value="NZ_BAAAYS010000027.1"/>
</dbReference>
<dbReference type="Gene3D" id="3.30.1240.10">
    <property type="match status" value="1"/>
</dbReference>
<keyword evidence="1" id="KW-0378">Hydrolase</keyword>
<dbReference type="AlphaFoldDB" id="A0A543I6D7"/>
<dbReference type="Gene3D" id="3.40.50.1000">
    <property type="entry name" value="HAD superfamily/HAD-like"/>
    <property type="match status" value="1"/>
</dbReference>
<evidence type="ECO:0000313" key="1">
    <source>
        <dbReference type="EMBL" id="TQM66137.1"/>
    </source>
</evidence>
<dbReference type="EMBL" id="VFPN01000001">
    <property type="protein sequence ID" value="TQM66137.1"/>
    <property type="molecule type" value="Genomic_DNA"/>
</dbReference>
<dbReference type="PANTHER" id="PTHR10000">
    <property type="entry name" value="PHOSPHOSERINE PHOSPHATASE"/>
    <property type="match status" value="1"/>
</dbReference>
<dbReference type="InterPro" id="IPR036412">
    <property type="entry name" value="HAD-like_sf"/>
</dbReference>
<dbReference type="Pfam" id="PF08282">
    <property type="entry name" value="Hydrolase_3"/>
    <property type="match status" value="1"/>
</dbReference>
<dbReference type="GO" id="GO:0016791">
    <property type="term" value="F:phosphatase activity"/>
    <property type="evidence" value="ECO:0007669"/>
    <property type="project" value="UniProtKB-ARBA"/>
</dbReference>
<dbReference type="PANTHER" id="PTHR10000:SF8">
    <property type="entry name" value="HAD SUPERFAMILY HYDROLASE-LIKE, TYPE 3"/>
    <property type="match status" value="1"/>
</dbReference>
<sequence>MAVRRLIALDVDGTILHGDGRIAGPVREAVARVVSAGHEVTIATGRSVDATLPVVRDLGLDPEYIVCSNGAIVLQRDAMSAGGYRRQFVETFDPAAILTRVRPHLLNARYAVEDETGFYRYTEAFPDATFGGQGKRVPFEELLHAQATRVVVVSPDHRLEDFLQVVERMGLSQVSYAIGWTAWLDIAPEGVNKATALERVASLLGIADGDVVAVGDGRNDIEMLQWAGRRGVAAAMGQAPPDVQAAGNRVVGSIDEDGLAELLNSL</sequence>
<organism evidence="1 2">
    <name type="scientific">Klugiella xanthotipulae</name>
    <dbReference type="NCBI Taxonomy" id="244735"/>
    <lineage>
        <taxon>Bacteria</taxon>
        <taxon>Bacillati</taxon>
        <taxon>Actinomycetota</taxon>
        <taxon>Actinomycetes</taxon>
        <taxon>Micrococcales</taxon>
        <taxon>Microbacteriaceae</taxon>
        <taxon>Klugiella</taxon>
    </lineage>
</organism>
<comment type="caution">
    <text evidence="1">The sequence shown here is derived from an EMBL/GenBank/DDBJ whole genome shotgun (WGS) entry which is preliminary data.</text>
</comment>
<reference evidence="1 2" key="1">
    <citation type="submission" date="2019-06" db="EMBL/GenBank/DDBJ databases">
        <title>Sequencing the genomes of 1000 actinobacteria strains.</title>
        <authorList>
            <person name="Klenk H.-P."/>
        </authorList>
    </citation>
    <scope>NUCLEOTIDE SEQUENCE [LARGE SCALE GENOMIC DNA]</scope>
    <source>
        <strain evidence="1 2">DSM 18031</strain>
    </source>
</reference>
<dbReference type="NCBIfam" id="TIGR01484">
    <property type="entry name" value="HAD-SF-IIB"/>
    <property type="match status" value="1"/>
</dbReference>
<name>A0A543I6D7_9MICO</name>
<dbReference type="OrthoDB" id="3180855at2"/>
<evidence type="ECO:0000313" key="2">
    <source>
        <dbReference type="Proteomes" id="UP000318331"/>
    </source>
</evidence>
<dbReference type="GO" id="GO:0005829">
    <property type="term" value="C:cytosol"/>
    <property type="evidence" value="ECO:0007669"/>
    <property type="project" value="TreeGrafter"/>
</dbReference>
<proteinExistence type="predicted"/>
<dbReference type="Proteomes" id="UP000318331">
    <property type="component" value="Unassembled WGS sequence"/>
</dbReference>
<dbReference type="SUPFAM" id="SSF56784">
    <property type="entry name" value="HAD-like"/>
    <property type="match status" value="1"/>
</dbReference>
<dbReference type="InterPro" id="IPR006379">
    <property type="entry name" value="HAD-SF_hydro_IIB"/>
</dbReference>
<dbReference type="InterPro" id="IPR023214">
    <property type="entry name" value="HAD_sf"/>
</dbReference>